<evidence type="ECO:0000313" key="2">
    <source>
        <dbReference type="EMBL" id="ORZ29338.1"/>
    </source>
</evidence>
<accession>A0A1Y2H450</accession>
<protein>
    <submittedName>
        <fullName evidence="2">Uncharacterized protein</fullName>
    </submittedName>
</protein>
<feature type="region of interest" description="Disordered" evidence="1">
    <location>
        <begin position="337"/>
        <end position="378"/>
    </location>
</feature>
<comment type="caution">
    <text evidence="2">The sequence shown here is derived from an EMBL/GenBank/DDBJ whole genome shotgun (WGS) entry which is preliminary data.</text>
</comment>
<feature type="compositionally biased region" description="Polar residues" evidence="1">
    <location>
        <begin position="245"/>
        <end position="257"/>
    </location>
</feature>
<reference evidence="2 3" key="1">
    <citation type="submission" date="2016-07" db="EMBL/GenBank/DDBJ databases">
        <title>Pervasive Adenine N6-methylation of Active Genes in Fungi.</title>
        <authorList>
            <consortium name="DOE Joint Genome Institute"/>
            <person name="Mondo S.J."/>
            <person name="Dannebaum R.O."/>
            <person name="Kuo R.C."/>
            <person name="Labutti K."/>
            <person name="Haridas S."/>
            <person name="Kuo A."/>
            <person name="Salamov A."/>
            <person name="Ahrendt S.R."/>
            <person name="Lipzen A."/>
            <person name="Sullivan W."/>
            <person name="Andreopoulos W.B."/>
            <person name="Clum A."/>
            <person name="Lindquist E."/>
            <person name="Daum C."/>
            <person name="Ramamoorthy G.K."/>
            <person name="Gryganskyi A."/>
            <person name="Culley D."/>
            <person name="Magnuson J.K."/>
            <person name="James T.Y."/>
            <person name="O'Malley M.A."/>
            <person name="Stajich J.E."/>
            <person name="Spatafora J.W."/>
            <person name="Visel A."/>
            <person name="Grigoriev I.V."/>
        </authorList>
    </citation>
    <scope>NUCLEOTIDE SEQUENCE [LARGE SCALE GENOMIC DNA]</scope>
    <source>
        <strain evidence="2 3">PL171</strain>
    </source>
</reference>
<name>A0A1Y2H450_9FUNG</name>
<gene>
    <name evidence="2" type="ORF">BCR44DRAFT_1490750</name>
</gene>
<dbReference type="AlphaFoldDB" id="A0A1Y2H450"/>
<sequence length="440" mass="47593">MTSAASHARCGCCWRPGPRLPWPPSTPSTSASSARYADDDDQDLEFESTLDINISTLTSSLSAALSRLSAFTQPLHASDAATRRAAREVTYHFLRADAMGAMHVPLPPFWAGVIADLCEWVESTLAEQFAFSDSLYTEADRERVQHAARACALATAMMRVVHPQCRMRGCDRASGSIATRVAYCVFPKVDESETGLEEVGIWKAVVVGYVESDPTSQQQAQQQHPGPQKAPVPQPMMVAQGLPPRTSSKAPTPSNVPVEQHVSRSLPIAHVVAQQQLAQPPAPSAHLDSRALSVPTTVQQQQQQQQHHVVPAVVVHHQPTDALPAYFTLDHPAPISTTTSTTPIAPLDDHDDTDESAPANPLSLDYPDDDSNSDEQGVRARDQALVMSALHQDFVVQTSLDAASAAAAAAQRPWMEMPVPGISLHFLSFVHSFIHPQQTS</sequence>
<dbReference type="Proteomes" id="UP000193411">
    <property type="component" value="Unassembled WGS sequence"/>
</dbReference>
<keyword evidence="3" id="KW-1185">Reference proteome</keyword>
<dbReference type="EMBL" id="MCFL01000220">
    <property type="protein sequence ID" value="ORZ29338.1"/>
    <property type="molecule type" value="Genomic_DNA"/>
</dbReference>
<organism evidence="2 3">
    <name type="scientific">Catenaria anguillulae PL171</name>
    <dbReference type="NCBI Taxonomy" id="765915"/>
    <lineage>
        <taxon>Eukaryota</taxon>
        <taxon>Fungi</taxon>
        <taxon>Fungi incertae sedis</taxon>
        <taxon>Blastocladiomycota</taxon>
        <taxon>Blastocladiomycetes</taxon>
        <taxon>Blastocladiales</taxon>
        <taxon>Catenariaceae</taxon>
        <taxon>Catenaria</taxon>
    </lineage>
</organism>
<evidence type="ECO:0000256" key="1">
    <source>
        <dbReference type="SAM" id="MobiDB-lite"/>
    </source>
</evidence>
<feature type="region of interest" description="Disordered" evidence="1">
    <location>
        <begin position="213"/>
        <end position="260"/>
    </location>
</feature>
<feature type="compositionally biased region" description="Low complexity" evidence="1">
    <location>
        <begin position="337"/>
        <end position="346"/>
    </location>
</feature>
<proteinExistence type="predicted"/>
<evidence type="ECO:0000313" key="3">
    <source>
        <dbReference type="Proteomes" id="UP000193411"/>
    </source>
</evidence>